<reference evidence="9 10" key="1">
    <citation type="submission" date="2017-03" db="EMBL/GenBank/DDBJ databases">
        <authorList>
            <person name="Afonso C.L."/>
            <person name="Miller P.J."/>
            <person name="Scott M.A."/>
            <person name="Spackman E."/>
            <person name="Goraichik I."/>
            <person name="Dimitrov K.M."/>
            <person name="Suarez D.L."/>
            <person name="Swayne D.E."/>
        </authorList>
    </citation>
    <scope>NUCLEOTIDE SEQUENCE [LARGE SCALE GENOMIC DNA]</scope>
    <source>
        <strain evidence="9 10">CECT 7745</strain>
    </source>
</reference>
<name>A0A1X7BP04_9RHOB</name>
<proteinExistence type="inferred from homology"/>
<evidence type="ECO:0000256" key="7">
    <source>
        <dbReference type="RuleBase" id="RU363032"/>
    </source>
</evidence>
<evidence type="ECO:0000256" key="3">
    <source>
        <dbReference type="ARBA" id="ARBA00022475"/>
    </source>
</evidence>
<dbReference type="SUPFAM" id="SSF161098">
    <property type="entry name" value="MetI-like"/>
    <property type="match status" value="1"/>
</dbReference>
<evidence type="ECO:0000259" key="8">
    <source>
        <dbReference type="PROSITE" id="PS50928"/>
    </source>
</evidence>
<dbReference type="GO" id="GO:0005886">
    <property type="term" value="C:plasma membrane"/>
    <property type="evidence" value="ECO:0007669"/>
    <property type="project" value="UniProtKB-SubCell"/>
</dbReference>
<dbReference type="Gene3D" id="1.10.3720.10">
    <property type="entry name" value="MetI-like"/>
    <property type="match status" value="1"/>
</dbReference>
<evidence type="ECO:0000256" key="5">
    <source>
        <dbReference type="ARBA" id="ARBA00022989"/>
    </source>
</evidence>
<dbReference type="PANTHER" id="PTHR43386:SF25">
    <property type="entry name" value="PEPTIDE ABC TRANSPORTER PERMEASE PROTEIN"/>
    <property type="match status" value="1"/>
</dbReference>
<dbReference type="PROSITE" id="PS50928">
    <property type="entry name" value="ABC_TM1"/>
    <property type="match status" value="1"/>
</dbReference>
<evidence type="ECO:0000256" key="4">
    <source>
        <dbReference type="ARBA" id="ARBA00022692"/>
    </source>
</evidence>
<comment type="subcellular location">
    <subcellularLocation>
        <location evidence="1 7">Cell membrane</location>
        <topology evidence="1 7">Multi-pass membrane protein</topology>
    </subcellularLocation>
</comment>
<keyword evidence="3" id="KW-1003">Cell membrane</keyword>
<feature type="transmembrane region" description="Helical" evidence="7">
    <location>
        <begin position="255"/>
        <end position="276"/>
    </location>
</feature>
<dbReference type="InterPro" id="IPR050366">
    <property type="entry name" value="BP-dependent_transpt_permease"/>
</dbReference>
<keyword evidence="5 7" id="KW-1133">Transmembrane helix</keyword>
<keyword evidence="4 7" id="KW-0812">Transmembrane</keyword>
<accession>A0A1X7BP04</accession>
<dbReference type="Proteomes" id="UP000193224">
    <property type="component" value="Unassembled WGS sequence"/>
</dbReference>
<feature type="transmembrane region" description="Helical" evidence="7">
    <location>
        <begin position="23"/>
        <end position="44"/>
    </location>
</feature>
<comment type="similarity">
    <text evidence="7">Belongs to the binding-protein-dependent transport system permease family.</text>
</comment>
<keyword evidence="6 7" id="KW-0472">Membrane</keyword>
<sequence length="287" mass="31543">MTAQVRTWQGELREAASDLTPGVTLALLFLIFVFLVGAFAPWIAPYGEGQILTNESFEPPSAIMWLGSDYLGRDVLSRLIYGVRITLFLALVITFLSFFAGVGLGFLAAAFGGRVDMWMSRINDAMLSFPALMLALIVINSLGSSFVVLVFTIAFIDLTRVFRVARALAVNIMVMDYVEAAIVRGEGKGWIVWHEVLPNALTPLAAEFGIRFTYAILFISALSFLGLGVQPPQSDLGVMVKENMQAILYGEYTTLYPAFGIAFIAISMNVFVDWLLQRSSAKLPDEI</sequence>
<feature type="domain" description="ABC transmembrane type-1" evidence="8">
    <location>
        <begin position="83"/>
        <end position="276"/>
    </location>
</feature>
<dbReference type="AlphaFoldDB" id="A0A1X7BP04"/>
<evidence type="ECO:0000313" key="10">
    <source>
        <dbReference type="Proteomes" id="UP000193224"/>
    </source>
</evidence>
<dbReference type="Pfam" id="PF00528">
    <property type="entry name" value="BPD_transp_1"/>
    <property type="match status" value="1"/>
</dbReference>
<dbReference type="InterPro" id="IPR035906">
    <property type="entry name" value="MetI-like_sf"/>
</dbReference>
<dbReference type="InterPro" id="IPR000515">
    <property type="entry name" value="MetI-like"/>
</dbReference>
<protein>
    <submittedName>
        <fullName evidence="9">Putative D,D-dipeptide transport system permease protein DdpC</fullName>
    </submittedName>
</protein>
<keyword evidence="10" id="KW-1185">Reference proteome</keyword>
<feature type="transmembrane region" description="Helical" evidence="7">
    <location>
        <begin position="212"/>
        <end position="229"/>
    </location>
</feature>
<keyword evidence="2 7" id="KW-0813">Transport</keyword>
<gene>
    <name evidence="9" type="primary">ddpC_2</name>
    <name evidence="9" type="ORF">ROA7745_01096</name>
</gene>
<feature type="transmembrane region" description="Helical" evidence="7">
    <location>
        <begin position="87"/>
        <end position="111"/>
    </location>
</feature>
<dbReference type="EMBL" id="FWXB01000003">
    <property type="protein sequence ID" value="SMC11284.1"/>
    <property type="molecule type" value="Genomic_DNA"/>
</dbReference>
<organism evidence="9 10">
    <name type="scientific">Roseovarius aestuarii</name>
    <dbReference type="NCBI Taxonomy" id="475083"/>
    <lineage>
        <taxon>Bacteria</taxon>
        <taxon>Pseudomonadati</taxon>
        <taxon>Pseudomonadota</taxon>
        <taxon>Alphaproteobacteria</taxon>
        <taxon>Rhodobacterales</taxon>
        <taxon>Roseobacteraceae</taxon>
        <taxon>Roseovarius</taxon>
    </lineage>
</organism>
<evidence type="ECO:0000313" key="9">
    <source>
        <dbReference type="EMBL" id="SMC11284.1"/>
    </source>
</evidence>
<dbReference type="PANTHER" id="PTHR43386">
    <property type="entry name" value="OLIGOPEPTIDE TRANSPORT SYSTEM PERMEASE PROTEIN APPC"/>
    <property type="match status" value="1"/>
</dbReference>
<evidence type="ECO:0000256" key="6">
    <source>
        <dbReference type="ARBA" id="ARBA00023136"/>
    </source>
</evidence>
<evidence type="ECO:0000256" key="2">
    <source>
        <dbReference type="ARBA" id="ARBA00022448"/>
    </source>
</evidence>
<dbReference type="OrthoDB" id="9766870at2"/>
<evidence type="ECO:0000256" key="1">
    <source>
        <dbReference type="ARBA" id="ARBA00004651"/>
    </source>
</evidence>
<feature type="transmembrane region" description="Helical" evidence="7">
    <location>
        <begin position="131"/>
        <end position="156"/>
    </location>
</feature>
<dbReference type="CDD" id="cd06261">
    <property type="entry name" value="TM_PBP2"/>
    <property type="match status" value="1"/>
</dbReference>
<dbReference type="RefSeq" id="WP_085799257.1">
    <property type="nucleotide sequence ID" value="NZ_FWXB01000003.1"/>
</dbReference>
<dbReference type="GO" id="GO:0055085">
    <property type="term" value="P:transmembrane transport"/>
    <property type="evidence" value="ECO:0007669"/>
    <property type="project" value="InterPro"/>
</dbReference>